<feature type="compositionally biased region" description="Low complexity" evidence="2">
    <location>
        <begin position="267"/>
        <end position="279"/>
    </location>
</feature>
<sequence>MSKDEQESSAVQHELDTARRKYQELLLESQTMRAKVICLDSEKSEAQKEVKRLKEALVAQKRDLNSIQEHLHAKRQLESQIDNHKRQIIELQSDLDRFRDLLKETENEAAKYQNQYQDSLDLVEKLTANNVDLKIKVSSFSSEVDVLNKTHKALQAQYCDIQRLSSEQKDIMARLSSELESCRTDWTSENERLQHELQAKDSELQKLRKAVDDGENDKRLTVRMYNATLKDLKRQLAQAAKSSPLNGLENGHGDHSSESPNDRLSLHSRASSSSSLDISPLSLHTSASCHGLSNGEDDAAPSPQSAVDLVDRSVLIDKILRLQRELAKKDERCDFLEEHIALLTQELKRRCK</sequence>
<dbReference type="PANTHER" id="PTHR18911">
    <property type="entry name" value="CTCL TUMOR ANTIGEN HD-CL-01"/>
    <property type="match status" value="1"/>
</dbReference>
<dbReference type="GO" id="GO:0099518">
    <property type="term" value="P:vesicle cytoskeletal trafficking"/>
    <property type="evidence" value="ECO:0007669"/>
    <property type="project" value="TreeGrafter"/>
</dbReference>
<organism evidence="3 4">
    <name type="scientific">Ramazzottius varieornatus</name>
    <name type="common">Water bear</name>
    <name type="synonym">Tardigrade</name>
    <dbReference type="NCBI Taxonomy" id="947166"/>
    <lineage>
        <taxon>Eukaryota</taxon>
        <taxon>Metazoa</taxon>
        <taxon>Ecdysozoa</taxon>
        <taxon>Tardigrada</taxon>
        <taxon>Eutardigrada</taxon>
        <taxon>Parachela</taxon>
        <taxon>Hypsibioidea</taxon>
        <taxon>Ramazzottiidae</taxon>
        <taxon>Ramazzottius</taxon>
    </lineage>
</organism>
<dbReference type="Proteomes" id="UP000186922">
    <property type="component" value="Unassembled WGS sequence"/>
</dbReference>
<gene>
    <name evidence="3" type="primary">RvY_06284-1</name>
    <name evidence="3" type="synonym">RvY_06284.1</name>
    <name evidence="3" type="ORF">RvY_06284</name>
</gene>
<proteinExistence type="predicted"/>
<feature type="coiled-coil region" evidence="1">
    <location>
        <begin position="319"/>
        <end position="346"/>
    </location>
</feature>
<feature type="coiled-coil region" evidence="1">
    <location>
        <begin position="8"/>
        <end position="129"/>
    </location>
</feature>
<evidence type="ECO:0000256" key="2">
    <source>
        <dbReference type="SAM" id="MobiDB-lite"/>
    </source>
</evidence>
<dbReference type="EMBL" id="BDGG01000002">
    <property type="protein sequence ID" value="GAU94523.1"/>
    <property type="molecule type" value="Genomic_DNA"/>
</dbReference>
<feature type="compositionally biased region" description="Basic and acidic residues" evidence="2">
    <location>
        <begin position="251"/>
        <end position="265"/>
    </location>
</feature>
<dbReference type="OrthoDB" id="5583482at2759"/>
<comment type="caution">
    <text evidence="3">The sequence shown here is derived from an EMBL/GenBank/DDBJ whole genome shotgun (WGS) entry which is preliminary data.</text>
</comment>
<feature type="region of interest" description="Disordered" evidence="2">
    <location>
        <begin position="236"/>
        <end position="279"/>
    </location>
</feature>
<dbReference type="GO" id="GO:0005802">
    <property type="term" value="C:trans-Golgi network"/>
    <property type="evidence" value="ECO:0007669"/>
    <property type="project" value="TreeGrafter"/>
</dbReference>
<dbReference type="AlphaFoldDB" id="A0A1D1V6Q9"/>
<accession>A0A1D1V6Q9</accession>
<evidence type="ECO:0000256" key="1">
    <source>
        <dbReference type="SAM" id="Coils"/>
    </source>
</evidence>
<name>A0A1D1V6Q9_RAMVA</name>
<keyword evidence="4" id="KW-1185">Reference proteome</keyword>
<evidence type="ECO:0000313" key="3">
    <source>
        <dbReference type="EMBL" id="GAU94523.1"/>
    </source>
</evidence>
<protein>
    <submittedName>
        <fullName evidence="3">Uncharacterized protein</fullName>
    </submittedName>
</protein>
<dbReference type="PANTHER" id="PTHR18911:SF5">
    <property type="entry name" value="COILED-COIL DOMAIN-CONTAINING PROTEIN 186"/>
    <property type="match status" value="1"/>
</dbReference>
<dbReference type="InterPro" id="IPR038830">
    <property type="entry name" value="CCDC186"/>
</dbReference>
<keyword evidence="1" id="KW-0175">Coiled coil</keyword>
<evidence type="ECO:0000313" key="4">
    <source>
        <dbReference type="Proteomes" id="UP000186922"/>
    </source>
</evidence>
<dbReference type="STRING" id="947166.A0A1D1V6Q9"/>
<reference evidence="3 4" key="1">
    <citation type="journal article" date="2016" name="Nat. Commun.">
        <title>Extremotolerant tardigrade genome and improved radiotolerance of human cultured cells by tardigrade-unique protein.</title>
        <authorList>
            <person name="Hashimoto T."/>
            <person name="Horikawa D.D."/>
            <person name="Saito Y."/>
            <person name="Kuwahara H."/>
            <person name="Kozuka-Hata H."/>
            <person name="Shin-I T."/>
            <person name="Minakuchi Y."/>
            <person name="Ohishi K."/>
            <person name="Motoyama A."/>
            <person name="Aizu T."/>
            <person name="Enomoto A."/>
            <person name="Kondo K."/>
            <person name="Tanaka S."/>
            <person name="Hara Y."/>
            <person name="Koshikawa S."/>
            <person name="Sagara H."/>
            <person name="Miura T."/>
            <person name="Yokobori S."/>
            <person name="Miyagawa K."/>
            <person name="Suzuki Y."/>
            <person name="Kubo T."/>
            <person name="Oyama M."/>
            <person name="Kohara Y."/>
            <person name="Fujiyama A."/>
            <person name="Arakawa K."/>
            <person name="Katayama T."/>
            <person name="Toyoda A."/>
            <person name="Kunieda T."/>
        </authorList>
    </citation>
    <scope>NUCLEOTIDE SEQUENCE [LARGE SCALE GENOMIC DNA]</scope>
    <source>
        <strain evidence="3 4">YOKOZUNA-1</strain>
    </source>
</reference>
<dbReference type="GO" id="GO:0031267">
    <property type="term" value="F:small GTPase binding"/>
    <property type="evidence" value="ECO:0007669"/>
    <property type="project" value="TreeGrafter"/>
</dbReference>